<name>A0AAV7YBL5_9EUKA</name>
<reference evidence="3" key="1">
    <citation type="submission" date="2022-08" db="EMBL/GenBank/DDBJ databases">
        <title>Novel sulphate-reducing endosymbionts in the free-living metamonad Anaeramoeba.</title>
        <authorList>
            <person name="Jerlstrom-Hultqvist J."/>
            <person name="Cepicka I."/>
            <person name="Gallot-Lavallee L."/>
            <person name="Salas-Leiva D."/>
            <person name="Curtis B.A."/>
            <person name="Zahonova K."/>
            <person name="Pipaliya S."/>
            <person name="Dacks J."/>
            <person name="Roger A.J."/>
        </authorList>
    </citation>
    <scope>NUCLEOTIDE SEQUENCE</scope>
    <source>
        <strain evidence="3">Busselton2</strain>
    </source>
</reference>
<comment type="caution">
    <text evidence="3">The sequence shown here is derived from an EMBL/GenBank/DDBJ whole genome shotgun (WGS) entry which is preliminary data.</text>
</comment>
<proteinExistence type="predicted"/>
<dbReference type="SUPFAM" id="SSF52540">
    <property type="entry name" value="P-loop containing nucleoside triphosphate hydrolases"/>
    <property type="match status" value="1"/>
</dbReference>
<dbReference type="SMART" id="SM00174">
    <property type="entry name" value="RHO"/>
    <property type="match status" value="1"/>
</dbReference>
<dbReference type="InterPro" id="IPR005225">
    <property type="entry name" value="Small_GTP-bd"/>
</dbReference>
<dbReference type="PANTHER" id="PTHR47978">
    <property type="match status" value="1"/>
</dbReference>
<keyword evidence="1" id="KW-0547">Nucleotide-binding</keyword>
<dbReference type="AlphaFoldDB" id="A0AAV7YBL5"/>
<protein>
    <submittedName>
        <fullName evidence="3">Ras-related protein rab-37</fullName>
    </submittedName>
</protein>
<dbReference type="SMART" id="SM00173">
    <property type="entry name" value="RAS"/>
    <property type="match status" value="1"/>
</dbReference>
<dbReference type="GO" id="GO:0005525">
    <property type="term" value="F:GTP binding"/>
    <property type="evidence" value="ECO:0007669"/>
    <property type="project" value="InterPro"/>
</dbReference>
<dbReference type="FunFam" id="3.40.50.300:FF:001204">
    <property type="entry name" value="Small GTP-binding protein, putative"/>
    <property type="match status" value="1"/>
</dbReference>
<evidence type="ECO:0000313" key="3">
    <source>
        <dbReference type="EMBL" id="KAJ3424854.1"/>
    </source>
</evidence>
<evidence type="ECO:0000256" key="2">
    <source>
        <dbReference type="SAM" id="MobiDB-lite"/>
    </source>
</evidence>
<dbReference type="PROSITE" id="PS51419">
    <property type="entry name" value="RAB"/>
    <property type="match status" value="1"/>
</dbReference>
<dbReference type="PROSITE" id="PS51421">
    <property type="entry name" value="RAS"/>
    <property type="match status" value="1"/>
</dbReference>
<dbReference type="SMART" id="SM00175">
    <property type="entry name" value="RAB"/>
    <property type="match status" value="1"/>
</dbReference>
<dbReference type="SMART" id="SM00176">
    <property type="entry name" value="RAN"/>
    <property type="match status" value="1"/>
</dbReference>
<dbReference type="Gene3D" id="3.40.50.300">
    <property type="entry name" value="P-loop containing nucleotide triphosphate hydrolases"/>
    <property type="match status" value="1"/>
</dbReference>
<feature type="region of interest" description="Disordered" evidence="2">
    <location>
        <begin position="190"/>
        <end position="209"/>
    </location>
</feature>
<dbReference type="Proteomes" id="UP001146793">
    <property type="component" value="Unassembled WGS sequence"/>
</dbReference>
<organism evidence="3 4">
    <name type="scientific">Anaeramoeba flamelloides</name>
    <dbReference type="NCBI Taxonomy" id="1746091"/>
    <lineage>
        <taxon>Eukaryota</taxon>
        <taxon>Metamonada</taxon>
        <taxon>Anaeramoebidae</taxon>
        <taxon>Anaeramoeba</taxon>
    </lineage>
</organism>
<evidence type="ECO:0000256" key="1">
    <source>
        <dbReference type="ARBA" id="ARBA00022741"/>
    </source>
</evidence>
<dbReference type="InterPro" id="IPR001806">
    <property type="entry name" value="Small_GTPase"/>
</dbReference>
<dbReference type="PRINTS" id="PR00449">
    <property type="entry name" value="RASTRNSFRMNG"/>
</dbReference>
<dbReference type="NCBIfam" id="TIGR00231">
    <property type="entry name" value="small_GTP"/>
    <property type="match status" value="1"/>
</dbReference>
<dbReference type="InterPro" id="IPR027417">
    <property type="entry name" value="P-loop_NTPase"/>
</dbReference>
<dbReference type="CDD" id="cd00154">
    <property type="entry name" value="Rab"/>
    <property type="match status" value="1"/>
</dbReference>
<sequence length="209" mass="23409">MSDLKIVLLGITGAGKTCLVKRIVDGTFDDKEPTTLGASFIQKKYTCKTGTQYSFAIWDTAGQEKFESLSTFYTRDAGAAIIVYDITSKSSFDSLKRMYKKLDFASEDCFSILVGSKYDLVENDPNSRKVSVESGEKFAKENNSSFFECSSKTGFKVDDIWEEIGQLFIKLLANRNKVAKSNSKPKIKIDQPEIDEDVIEQDQKEEGCC</sequence>
<accession>A0AAV7YBL5</accession>
<dbReference type="Pfam" id="PF00071">
    <property type="entry name" value="Ras"/>
    <property type="match status" value="1"/>
</dbReference>
<dbReference type="GO" id="GO:0003924">
    <property type="term" value="F:GTPase activity"/>
    <property type="evidence" value="ECO:0007669"/>
    <property type="project" value="InterPro"/>
</dbReference>
<gene>
    <name evidence="3" type="ORF">M0812_27281</name>
</gene>
<evidence type="ECO:0000313" key="4">
    <source>
        <dbReference type="Proteomes" id="UP001146793"/>
    </source>
</evidence>
<dbReference type="EMBL" id="JANTQA010000070">
    <property type="protein sequence ID" value="KAJ3424854.1"/>
    <property type="molecule type" value="Genomic_DNA"/>
</dbReference>